<evidence type="ECO:0000313" key="11">
    <source>
        <dbReference type="EMBL" id="RZU41233.1"/>
    </source>
</evidence>
<evidence type="ECO:0000256" key="9">
    <source>
        <dbReference type="ARBA" id="ARBA00046608"/>
    </source>
</evidence>
<reference evidence="11 12" key="1">
    <citation type="submission" date="2019-02" db="EMBL/GenBank/DDBJ databases">
        <title>Genomic Encyclopedia of Archaeal and Bacterial Type Strains, Phase II (KMG-II): from individual species to whole genera.</title>
        <authorList>
            <person name="Goeker M."/>
        </authorList>
    </citation>
    <scope>NUCLEOTIDE SEQUENCE [LARGE SCALE GENOMIC DNA]</scope>
    <source>
        <strain evidence="11 12">DSM 18101</strain>
    </source>
</reference>
<evidence type="ECO:0000256" key="6">
    <source>
        <dbReference type="ARBA" id="ARBA00023209"/>
    </source>
</evidence>
<evidence type="ECO:0000256" key="2">
    <source>
        <dbReference type="ARBA" id="ARBA00022490"/>
    </source>
</evidence>
<keyword evidence="5 10" id="KW-0443">Lipid metabolism</keyword>
<dbReference type="PANTHER" id="PTHR30100">
    <property type="entry name" value="FATTY ACID/PHOSPHOLIPID SYNTHESIS PROTEIN PLSX"/>
    <property type="match status" value="1"/>
</dbReference>
<evidence type="ECO:0000256" key="7">
    <source>
        <dbReference type="ARBA" id="ARBA00023264"/>
    </source>
</evidence>
<comment type="similarity">
    <text evidence="10">Belongs to the PlsX family.</text>
</comment>
<dbReference type="EMBL" id="SHKW01000001">
    <property type="protein sequence ID" value="RZU41233.1"/>
    <property type="molecule type" value="Genomic_DNA"/>
</dbReference>
<keyword evidence="3 10" id="KW-0444">Lipid biosynthesis</keyword>
<comment type="function">
    <text evidence="10">Catalyzes the reversible formation of acyl-phosphate (acyl-PO(4)) from acyl-[acyl-carrier-protein] (acyl-ACP). This enzyme utilizes acyl-ACP as fatty acyl donor, but not acyl-CoA.</text>
</comment>
<dbReference type="InterPro" id="IPR012281">
    <property type="entry name" value="Phospholipid_synth_PlsX-like"/>
</dbReference>
<name>A0A4Q7YVX6_9BACT</name>
<dbReference type="HAMAP" id="MF_00019">
    <property type="entry name" value="PlsX"/>
    <property type="match status" value="1"/>
</dbReference>
<dbReference type="Pfam" id="PF02504">
    <property type="entry name" value="FA_synthesis"/>
    <property type="match status" value="2"/>
</dbReference>
<dbReference type="EC" id="2.3.1.274" evidence="8 10"/>
<organism evidence="11 12">
    <name type="scientific">Edaphobacter modestus</name>
    <dbReference type="NCBI Taxonomy" id="388466"/>
    <lineage>
        <taxon>Bacteria</taxon>
        <taxon>Pseudomonadati</taxon>
        <taxon>Acidobacteriota</taxon>
        <taxon>Terriglobia</taxon>
        <taxon>Terriglobales</taxon>
        <taxon>Acidobacteriaceae</taxon>
        <taxon>Edaphobacter</taxon>
    </lineage>
</organism>
<protein>
    <recommendedName>
        <fullName evidence="8 10">Phosphate acyltransferase</fullName>
        <ecNumber evidence="8 10">2.3.1.274</ecNumber>
    </recommendedName>
    <alternativeName>
        <fullName evidence="10">Acyl-ACP phosphotransacylase</fullName>
    </alternativeName>
    <alternativeName>
        <fullName evidence="10">Acyl-[acyl-carrier-protein]--phosphate acyltransferase</fullName>
    </alternativeName>
    <alternativeName>
        <fullName evidence="10">Phosphate-acyl-ACP acyltransferase</fullName>
    </alternativeName>
</protein>
<dbReference type="OrthoDB" id="9806408at2"/>
<keyword evidence="4 10" id="KW-0808">Transferase</keyword>
<evidence type="ECO:0000256" key="3">
    <source>
        <dbReference type="ARBA" id="ARBA00022516"/>
    </source>
</evidence>
<dbReference type="Gene3D" id="3.40.718.10">
    <property type="entry name" value="Isopropylmalate Dehydrogenase"/>
    <property type="match status" value="1"/>
</dbReference>
<sequence>MPIDIVVDAMGSDKAPDPEIRGAVLAARHYDVRVHLVGPEDILRPILRQHVRHQKHLPVFITPASEWITMGDKAAQAVRTKRDSTMRVGLKMVREGLASRASSQAGHPHSASGPGKAAGFFTAGNTGAAMATAKMVLGMLSGVDRPALATIVPTTRGTPSLLLDVGANVDSDPDNLVQFAVMGHIYAQNVLKISNPRVGLLSIGEEDSKGNALTRDTLPLLRALPGINFIGNVEGRDLFNGNCDVTVCDGFVGNVALKTSEGIVKLVTTSLRESLKSTVTSQVGALLSRRAFDDFKKRLDYSEYGGAPLLGVRGVCIVGHGSSNEKAIMNGIRVAAEFAHAEVNSGIEATLDSTAAVDTKA</sequence>
<comment type="subcellular location">
    <subcellularLocation>
        <location evidence="10">Cytoplasm</location>
    </subcellularLocation>
    <text evidence="10">Associated with the membrane possibly through PlsY.</text>
</comment>
<proteinExistence type="inferred from homology"/>
<dbReference type="GO" id="GO:0043811">
    <property type="term" value="F:phosphate:acyl-[acyl carrier protein] acyltransferase activity"/>
    <property type="evidence" value="ECO:0007669"/>
    <property type="project" value="UniProtKB-UniRule"/>
</dbReference>
<comment type="caution">
    <text evidence="11">The sequence shown here is derived from an EMBL/GenBank/DDBJ whole genome shotgun (WGS) entry which is preliminary data.</text>
</comment>
<dbReference type="GO" id="GO:0005737">
    <property type="term" value="C:cytoplasm"/>
    <property type="evidence" value="ECO:0007669"/>
    <property type="project" value="UniProtKB-SubCell"/>
</dbReference>
<evidence type="ECO:0000313" key="12">
    <source>
        <dbReference type="Proteomes" id="UP000292958"/>
    </source>
</evidence>
<dbReference type="PIRSF" id="PIRSF002465">
    <property type="entry name" value="Phsphlp_syn_PlsX"/>
    <property type="match status" value="1"/>
</dbReference>
<dbReference type="RefSeq" id="WP_130419173.1">
    <property type="nucleotide sequence ID" value="NZ_SHKW01000001.1"/>
</dbReference>
<dbReference type="PANTHER" id="PTHR30100:SF1">
    <property type="entry name" value="PHOSPHATE ACYLTRANSFERASE"/>
    <property type="match status" value="1"/>
</dbReference>
<comment type="subunit">
    <text evidence="9 10">Homodimer. Probably interacts with PlsY.</text>
</comment>
<keyword evidence="11" id="KW-0012">Acyltransferase</keyword>
<evidence type="ECO:0000256" key="5">
    <source>
        <dbReference type="ARBA" id="ARBA00023098"/>
    </source>
</evidence>
<keyword evidence="6 10" id="KW-0594">Phospholipid biosynthesis</keyword>
<dbReference type="NCBIfam" id="TIGR00182">
    <property type="entry name" value="plsX"/>
    <property type="match status" value="1"/>
</dbReference>
<keyword evidence="2 10" id="KW-0963">Cytoplasm</keyword>
<dbReference type="AlphaFoldDB" id="A0A4Q7YVX6"/>
<accession>A0A4Q7YVX6</accession>
<dbReference type="UniPathway" id="UPA00085"/>
<dbReference type="InterPro" id="IPR003664">
    <property type="entry name" value="FA_synthesis"/>
</dbReference>
<keyword evidence="12" id="KW-1185">Reference proteome</keyword>
<comment type="catalytic activity">
    <reaction evidence="1 10">
        <text>a fatty acyl-[ACP] + phosphate = an acyl phosphate + holo-[ACP]</text>
        <dbReference type="Rhea" id="RHEA:42292"/>
        <dbReference type="Rhea" id="RHEA-COMP:9685"/>
        <dbReference type="Rhea" id="RHEA-COMP:14125"/>
        <dbReference type="ChEBI" id="CHEBI:43474"/>
        <dbReference type="ChEBI" id="CHEBI:59918"/>
        <dbReference type="ChEBI" id="CHEBI:64479"/>
        <dbReference type="ChEBI" id="CHEBI:138651"/>
        <dbReference type="EC" id="2.3.1.274"/>
    </reaction>
</comment>
<dbReference type="Proteomes" id="UP000292958">
    <property type="component" value="Unassembled WGS sequence"/>
</dbReference>
<comment type="pathway">
    <text evidence="10">Lipid metabolism; phospholipid metabolism.</text>
</comment>
<keyword evidence="7 10" id="KW-1208">Phospholipid metabolism</keyword>
<gene>
    <name evidence="10" type="primary">plsX</name>
    <name evidence="11" type="ORF">BDD14_2738</name>
</gene>
<dbReference type="SUPFAM" id="SSF53659">
    <property type="entry name" value="Isocitrate/Isopropylmalate dehydrogenase-like"/>
    <property type="match status" value="1"/>
</dbReference>
<evidence type="ECO:0000256" key="1">
    <source>
        <dbReference type="ARBA" id="ARBA00001232"/>
    </source>
</evidence>
<dbReference type="GO" id="GO:0006633">
    <property type="term" value="P:fatty acid biosynthetic process"/>
    <property type="evidence" value="ECO:0007669"/>
    <property type="project" value="UniProtKB-UniRule"/>
</dbReference>
<evidence type="ECO:0000256" key="10">
    <source>
        <dbReference type="HAMAP-Rule" id="MF_00019"/>
    </source>
</evidence>
<evidence type="ECO:0000256" key="4">
    <source>
        <dbReference type="ARBA" id="ARBA00022679"/>
    </source>
</evidence>
<evidence type="ECO:0000256" key="8">
    <source>
        <dbReference type="ARBA" id="ARBA00024069"/>
    </source>
</evidence>
<dbReference type="GO" id="GO:0008654">
    <property type="term" value="P:phospholipid biosynthetic process"/>
    <property type="evidence" value="ECO:0007669"/>
    <property type="project" value="UniProtKB-KW"/>
</dbReference>